<evidence type="ECO:0000313" key="2">
    <source>
        <dbReference type="Proteomes" id="UP000789405"/>
    </source>
</evidence>
<sequence>MSLPVNQISIIDLDENNSYHDLCNDIFSGYQVRLDINANHPRAPTLASAFSLEIPHQPIFNLPSFPPWQPSCSLISLNHRFQTELLYMFPCVPYSHCLILMYPFQARWVSHDINIDYDLSRAFPHLSLTKHSAKEEYIAQQIDKIINNMQWDIAAIISNQLNTLMCSPPSISSLHTKNTSRPICSIQSINLSMGSCK</sequence>
<evidence type="ECO:0000313" key="1">
    <source>
        <dbReference type="EMBL" id="CAG8461907.1"/>
    </source>
</evidence>
<accession>A0A9N8VTK2</accession>
<name>A0A9N8VTK2_9GLOM</name>
<gene>
    <name evidence="1" type="ORF">DERYTH_LOCUS1049</name>
</gene>
<organism evidence="1 2">
    <name type="scientific">Dentiscutata erythropus</name>
    <dbReference type="NCBI Taxonomy" id="1348616"/>
    <lineage>
        <taxon>Eukaryota</taxon>
        <taxon>Fungi</taxon>
        <taxon>Fungi incertae sedis</taxon>
        <taxon>Mucoromycota</taxon>
        <taxon>Glomeromycotina</taxon>
        <taxon>Glomeromycetes</taxon>
        <taxon>Diversisporales</taxon>
        <taxon>Gigasporaceae</taxon>
        <taxon>Dentiscutata</taxon>
    </lineage>
</organism>
<dbReference type="EMBL" id="CAJVPY010000273">
    <property type="protein sequence ID" value="CAG8461907.1"/>
    <property type="molecule type" value="Genomic_DNA"/>
</dbReference>
<keyword evidence="2" id="KW-1185">Reference proteome</keyword>
<dbReference type="OrthoDB" id="2304203at2759"/>
<dbReference type="Proteomes" id="UP000789405">
    <property type="component" value="Unassembled WGS sequence"/>
</dbReference>
<proteinExistence type="predicted"/>
<dbReference type="AlphaFoldDB" id="A0A9N8VTK2"/>
<protein>
    <submittedName>
        <fullName evidence="1">21803_t:CDS:1</fullName>
    </submittedName>
</protein>
<comment type="caution">
    <text evidence="1">The sequence shown here is derived from an EMBL/GenBank/DDBJ whole genome shotgun (WGS) entry which is preliminary data.</text>
</comment>
<reference evidence="1" key="1">
    <citation type="submission" date="2021-06" db="EMBL/GenBank/DDBJ databases">
        <authorList>
            <person name="Kallberg Y."/>
            <person name="Tangrot J."/>
            <person name="Rosling A."/>
        </authorList>
    </citation>
    <scope>NUCLEOTIDE SEQUENCE</scope>
    <source>
        <strain evidence="1">MA453B</strain>
    </source>
</reference>